<evidence type="ECO:0000313" key="3">
    <source>
        <dbReference type="Proteomes" id="UP001165423"/>
    </source>
</evidence>
<feature type="transmembrane region" description="Helical" evidence="1">
    <location>
        <begin position="119"/>
        <end position="140"/>
    </location>
</feature>
<feature type="transmembrane region" description="Helical" evidence="1">
    <location>
        <begin position="32"/>
        <end position="50"/>
    </location>
</feature>
<evidence type="ECO:0000256" key="1">
    <source>
        <dbReference type="SAM" id="Phobius"/>
    </source>
</evidence>
<dbReference type="Proteomes" id="UP001165423">
    <property type="component" value="Unassembled WGS sequence"/>
</dbReference>
<keyword evidence="1" id="KW-1133">Transmembrane helix</keyword>
<comment type="caution">
    <text evidence="2">The sequence shown here is derived from an EMBL/GenBank/DDBJ whole genome shotgun (WGS) entry which is preliminary data.</text>
</comment>
<name>A0ABT0A4Q2_9GAMM</name>
<keyword evidence="3" id="KW-1185">Reference proteome</keyword>
<keyword evidence="1" id="KW-0472">Membrane</keyword>
<keyword evidence="1" id="KW-0812">Transmembrane</keyword>
<evidence type="ECO:0000313" key="2">
    <source>
        <dbReference type="EMBL" id="MCJ0825960.1"/>
    </source>
</evidence>
<gene>
    <name evidence="2" type="ORF">MQC88_08325</name>
</gene>
<feature type="transmembrane region" description="Helical" evidence="1">
    <location>
        <begin position="62"/>
        <end position="86"/>
    </location>
</feature>
<accession>A0ABT0A4Q2</accession>
<protein>
    <submittedName>
        <fullName evidence="2">Uncharacterized protein</fullName>
    </submittedName>
</protein>
<proteinExistence type="predicted"/>
<organism evidence="2 3">
    <name type="scientific">Cognatiluteimonas sedimenti</name>
    <dbReference type="NCBI Taxonomy" id="2927791"/>
    <lineage>
        <taxon>Bacteria</taxon>
        <taxon>Pseudomonadati</taxon>
        <taxon>Pseudomonadota</taxon>
        <taxon>Gammaproteobacteria</taxon>
        <taxon>Lysobacterales</taxon>
        <taxon>Lysobacteraceae</taxon>
        <taxon>Cognatiluteimonas</taxon>
    </lineage>
</organism>
<dbReference type="EMBL" id="JALGCL010000002">
    <property type="protein sequence ID" value="MCJ0825960.1"/>
    <property type="molecule type" value="Genomic_DNA"/>
</dbReference>
<feature type="transmembrane region" description="Helical" evidence="1">
    <location>
        <begin position="147"/>
        <end position="165"/>
    </location>
</feature>
<reference evidence="2 3" key="1">
    <citation type="submission" date="2022-03" db="EMBL/GenBank/DDBJ databases">
        <title>Luteimonas soily sp. nov., a novel bacterium isolated from the soil.</title>
        <authorList>
            <person name="Zhang X."/>
        </authorList>
    </citation>
    <scope>NUCLEOTIDE SEQUENCE [LARGE SCALE GENOMIC DNA]</scope>
    <source>
        <strain evidence="2 3">50</strain>
    </source>
</reference>
<dbReference type="RefSeq" id="WP_243320972.1">
    <property type="nucleotide sequence ID" value="NZ_JALGCL010000002.1"/>
</dbReference>
<sequence>MRLLPEEWTASWSALRAMGGLTAGVGFSVRHLVAFAVPLTVGVWVGWHVAPAFMSAQRENTLFALLAGVIALGSLLAGFMVTLMLFTGRIEQASALTLEELQAYTQRIKFLLSSQAQTLFAAVLSATFAIVWLCFFALGFDATAQRIVGGVCFGFTAVALLRSILVPLQIYEVHEAALDDAVEDRIKQEQAKYRRD</sequence>